<dbReference type="Gene3D" id="3.30.70.270">
    <property type="match status" value="1"/>
</dbReference>
<proteinExistence type="predicted"/>
<protein>
    <submittedName>
        <fullName evidence="2">K02A2.6-like</fullName>
    </submittedName>
</protein>
<dbReference type="PANTHER" id="PTHR37984">
    <property type="entry name" value="PROTEIN CBG26694"/>
    <property type="match status" value="1"/>
</dbReference>
<dbReference type="SUPFAM" id="SSF56672">
    <property type="entry name" value="DNA/RNA polymerases"/>
    <property type="match status" value="1"/>
</dbReference>
<evidence type="ECO:0000313" key="2">
    <source>
        <dbReference type="EMBL" id="UYV63348.1"/>
    </source>
</evidence>
<organism evidence="2 3">
    <name type="scientific">Cordylochernes scorpioides</name>
    <dbReference type="NCBI Taxonomy" id="51811"/>
    <lineage>
        <taxon>Eukaryota</taxon>
        <taxon>Metazoa</taxon>
        <taxon>Ecdysozoa</taxon>
        <taxon>Arthropoda</taxon>
        <taxon>Chelicerata</taxon>
        <taxon>Arachnida</taxon>
        <taxon>Pseudoscorpiones</taxon>
        <taxon>Cheliferoidea</taxon>
        <taxon>Chernetidae</taxon>
        <taxon>Cordylochernes</taxon>
    </lineage>
</organism>
<dbReference type="InterPro" id="IPR009635">
    <property type="entry name" value="NPDC1"/>
</dbReference>
<dbReference type="Proteomes" id="UP001235939">
    <property type="component" value="Chromosome 02"/>
</dbReference>
<sequence length="233" mass="26312">MTVQVLPGKVLCVEDPKPQQARAVQEPWTDPGEDNVASEEAYIQSYWISNLVLVKSTKKLRICIDPRELNVALKRAEYPIPTIEEIIPNLQNAKIFTVVDTKDGFWNVKLSDESSNLTTFWTPFGRYKFLRMPFGLKTASEEYQRRLYEIFQGLEGIEIIADDILILGKAGRGSRIQQQKKAVADVEYPAYGVTGPGGKDSASSSPPGDRKLAHSAHMYHYQHQKQQMIAVEK</sequence>
<dbReference type="Pfam" id="PF06809">
    <property type="entry name" value="NPDC1"/>
    <property type="match status" value="1"/>
</dbReference>
<dbReference type="InterPro" id="IPR043502">
    <property type="entry name" value="DNA/RNA_pol_sf"/>
</dbReference>
<dbReference type="CDD" id="cd01647">
    <property type="entry name" value="RT_LTR"/>
    <property type="match status" value="1"/>
</dbReference>
<dbReference type="EMBL" id="CP092864">
    <property type="protein sequence ID" value="UYV63348.1"/>
    <property type="molecule type" value="Genomic_DNA"/>
</dbReference>
<evidence type="ECO:0000313" key="3">
    <source>
        <dbReference type="Proteomes" id="UP001235939"/>
    </source>
</evidence>
<dbReference type="InterPro" id="IPR000477">
    <property type="entry name" value="RT_dom"/>
</dbReference>
<dbReference type="Pfam" id="PF00078">
    <property type="entry name" value="RVT_1"/>
    <property type="match status" value="1"/>
</dbReference>
<dbReference type="PANTHER" id="PTHR37984:SF8">
    <property type="entry name" value="CCHC-TYPE DOMAIN-CONTAINING PROTEIN"/>
    <property type="match status" value="1"/>
</dbReference>
<dbReference type="InterPro" id="IPR050951">
    <property type="entry name" value="Retrovirus_Pol_polyprotein"/>
</dbReference>
<feature type="domain" description="Reverse transcriptase" evidence="1">
    <location>
        <begin position="55"/>
        <end position="170"/>
    </location>
</feature>
<reference evidence="2 3" key="1">
    <citation type="submission" date="2022-01" db="EMBL/GenBank/DDBJ databases">
        <title>A chromosomal length assembly of Cordylochernes scorpioides.</title>
        <authorList>
            <person name="Zeh D."/>
            <person name="Zeh J."/>
        </authorList>
    </citation>
    <scope>NUCLEOTIDE SEQUENCE [LARGE SCALE GENOMIC DNA]</scope>
    <source>
        <strain evidence="2">IN4F17</strain>
        <tissue evidence="2">Whole Body</tissue>
    </source>
</reference>
<evidence type="ECO:0000259" key="1">
    <source>
        <dbReference type="Pfam" id="PF00078"/>
    </source>
</evidence>
<keyword evidence="3" id="KW-1185">Reference proteome</keyword>
<gene>
    <name evidence="2" type="ORF">LAZ67_2003806</name>
</gene>
<accession>A0ABY6K3G2</accession>
<dbReference type="InterPro" id="IPR043128">
    <property type="entry name" value="Rev_trsase/Diguanyl_cyclase"/>
</dbReference>
<dbReference type="Gene3D" id="3.10.10.10">
    <property type="entry name" value="HIV Type 1 Reverse Transcriptase, subunit A, domain 1"/>
    <property type="match status" value="1"/>
</dbReference>
<name>A0ABY6K3G2_9ARAC</name>